<keyword evidence="12 24" id="KW-0547">Nucleotide-binding</keyword>
<dbReference type="GO" id="GO:0006189">
    <property type="term" value="P:'de novo' IMP biosynthetic process"/>
    <property type="evidence" value="ECO:0007669"/>
    <property type="project" value="UniProtKB-UniPathway"/>
</dbReference>
<keyword evidence="27" id="KW-1185">Reference proteome</keyword>
<dbReference type="InterPro" id="IPR037123">
    <property type="entry name" value="PRibGlycinamide_synth_C_sf"/>
</dbReference>
<comment type="catalytic activity">
    <reaction evidence="23">
        <text>2-formamido-N(1)-(5-O-phospho-beta-D-ribosyl)acetamidine + ATP = 5-amino-1-(5-phospho-beta-D-ribosyl)imidazole + ADP + phosphate + H(+)</text>
        <dbReference type="Rhea" id="RHEA:23032"/>
        <dbReference type="ChEBI" id="CHEBI:15378"/>
        <dbReference type="ChEBI" id="CHEBI:30616"/>
        <dbReference type="ChEBI" id="CHEBI:43474"/>
        <dbReference type="ChEBI" id="CHEBI:137981"/>
        <dbReference type="ChEBI" id="CHEBI:147287"/>
        <dbReference type="ChEBI" id="CHEBI:456216"/>
        <dbReference type="EC" id="6.3.3.1"/>
    </reaction>
</comment>
<evidence type="ECO:0000313" key="26">
    <source>
        <dbReference type="EMBL" id="KIS72413.1"/>
    </source>
</evidence>
<dbReference type="InterPro" id="IPR020561">
    <property type="entry name" value="PRibGlycinamid_synth_ATP-grasp"/>
</dbReference>
<dbReference type="Gene3D" id="3.30.470.20">
    <property type="entry name" value="ATP-grasp fold, B domain"/>
    <property type="match status" value="1"/>
</dbReference>
<dbReference type="EC" id="6.3.4.13" evidence="7"/>
<dbReference type="GO" id="GO:0046872">
    <property type="term" value="F:metal ion binding"/>
    <property type="evidence" value="ECO:0007669"/>
    <property type="project" value="UniProtKB-KW"/>
</dbReference>
<evidence type="ECO:0000256" key="4">
    <source>
        <dbReference type="ARBA" id="ARBA00007423"/>
    </source>
</evidence>
<dbReference type="SUPFAM" id="SSF52440">
    <property type="entry name" value="PreATP-grasp domain"/>
    <property type="match status" value="1"/>
</dbReference>
<proteinExistence type="inferred from homology"/>
<keyword evidence="16" id="KW-0511">Multifunctional enzyme</keyword>
<dbReference type="Pfam" id="PF02843">
    <property type="entry name" value="GARS_C"/>
    <property type="match status" value="1"/>
</dbReference>
<dbReference type="CDD" id="cd02196">
    <property type="entry name" value="PurM"/>
    <property type="match status" value="1"/>
</dbReference>
<dbReference type="InterPro" id="IPR020560">
    <property type="entry name" value="PRibGlycinamide_synth_C-dom"/>
</dbReference>
<evidence type="ECO:0000256" key="12">
    <source>
        <dbReference type="ARBA" id="ARBA00022741"/>
    </source>
</evidence>
<dbReference type="OMA" id="EVMQACC"/>
<evidence type="ECO:0000256" key="21">
    <source>
        <dbReference type="ARBA" id="ARBA00033093"/>
    </source>
</evidence>
<dbReference type="Pfam" id="PF02769">
    <property type="entry name" value="AIRS_C"/>
    <property type="match status" value="1"/>
</dbReference>
<protein>
    <recommendedName>
        <fullName evidence="8">Phosphoribosylformylglycinamidine cyclo-ligase</fullName>
        <ecNumber evidence="6">6.3.3.1</ecNumber>
        <ecNumber evidence="7">6.3.4.13</ecNumber>
    </recommendedName>
    <alternativeName>
        <fullName evidence="20">AIR synthase</fullName>
    </alternativeName>
    <alternativeName>
        <fullName evidence="21">AIRS</fullName>
    </alternativeName>
    <alternativeName>
        <fullName evidence="19">Phosphoribosyl-aminoimidazole synthetase</fullName>
    </alternativeName>
</protein>
<dbReference type="InterPro" id="IPR000115">
    <property type="entry name" value="PRibGlycinamide_synth"/>
</dbReference>
<evidence type="ECO:0000256" key="5">
    <source>
        <dbReference type="ARBA" id="ARBA00010280"/>
    </source>
</evidence>
<evidence type="ECO:0000256" key="22">
    <source>
        <dbReference type="ARBA" id="ARBA00047843"/>
    </source>
</evidence>
<comment type="catalytic activity">
    <reaction evidence="22">
        <text>5-phospho-beta-D-ribosylamine + glycine + ATP = N(1)-(5-phospho-beta-D-ribosyl)glycinamide + ADP + phosphate + H(+)</text>
        <dbReference type="Rhea" id="RHEA:17453"/>
        <dbReference type="ChEBI" id="CHEBI:15378"/>
        <dbReference type="ChEBI" id="CHEBI:30616"/>
        <dbReference type="ChEBI" id="CHEBI:43474"/>
        <dbReference type="ChEBI" id="CHEBI:57305"/>
        <dbReference type="ChEBI" id="CHEBI:58681"/>
        <dbReference type="ChEBI" id="CHEBI:143788"/>
        <dbReference type="ChEBI" id="CHEBI:456216"/>
        <dbReference type="EC" id="6.3.4.13"/>
    </reaction>
</comment>
<dbReference type="GO" id="GO:0005524">
    <property type="term" value="F:ATP binding"/>
    <property type="evidence" value="ECO:0007669"/>
    <property type="project" value="UniProtKB-UniRule"/>
</dbReference>
<evidence type="ECO:0000256" key="8">
    <source>
        <dbReference type="ARBA" id="ARBA00020367"/>
    </source>
</evidence>
<evidence type="ECO:0000256" key="17">
    <source>
        <dbReference type="ARBA" id="ARBA00029388"/>
    </source>
</evidence>
<dbReference type="GO" id="GO:0046084">
    <property type="term" value="P:adenine biosynthetic process"/>
    <property type="evidence" value="ECO:0000318"/>
    <property type="project" value="GO_Central"/>
</dbReference>
<dbReference type="NCBIfam" id="TIGR00878">
    <property type="entry name" value="purM"/>
    <property type="match status" value="1"/>
</dbReference>
<evidence type="ECO:0000256" key="18">
    <source>
        <dbReference type="ARBA" id="ARBA00029444"/>
    </source>
</evidence>
<evidence type="ECO:0000256" key="3">
    <source>
        <dbReference type="ARBA" id="ARBA00005174"/>
    </source>
</evidence>
<evidence type="ECO:0000256" key="9">
    <source>
        <dbReference type="ARBA" id="ARBA00022490"/>
    </source>
</evidence>
<dbReference type="Gene3D" id="3.30.1330.10">
    <property type="entry name" value="PurM-like, N-terminal domain"/>
    <property type="match status" value="1"/>
</dbReference>
<dbReference type="KEGG" id="uma:UMAG_00812"/>
<comment type="similarity">
    <text evidence="18">In the C-terminal section; belongs to the AIR synthase family.</text>
</comment>
<dbReference type="eggNOG" id="KOG0237">
    <property type="taxonomic scope" value="Eukaryota"/>
</dbReference>
<dbReference type="PANTHER" id="PTHR10520">
    <property type="entry name" value="TRIFUNCTIONAL PURINE BIOSYNTHETIC PROTEIN ADENOSINE-3-RELATED"/>
    <property type="match status" value="1"/>
</dbReference>
<evidence type="ECO:0000256" key="20">
    <source>
        <dbReference type="ARBA" id="ARBA00032931"/>
    </source>
</evidence>
<keyword evidence="14 24" id="KW-0067">ATP-binding</keyword>
<keyword evidence="13" id="KW-0658">Purine biosynthesis</keyword>
<comment type="pathway">
    <text evidence="3">Purine metabolism; IMP biosynthesis via de novo pathway; N(1)-(5-phospho-D-ribosyl)glycinamide from 5-phospho-alpha-D-ribose 1-diphosphate: step 2/2.</text>
</comment>
<evidence type="ECO:0000256" key="13">
    <source>
        <dbReference type="ARBA" id="ARBA00022755"/>
    </source>
</evidence>
<dbReference type="FunFam" id="3.30.470.20:FF:000018">
    <property type="entry name" value="Trifunctional purine biosynthetic protein adenosine-3"/>
    <property type="match status" value="1"/>
</dbReference>
<dbReference type="InterPro" id="IPR016188">
    <property type="entry name" value="PurM-like_N"/>
</dbReference>
<dbReference type="SMART" id="SM01210">
    <property type="entry name" value="GARS_C"/>
    <property type="match status" value="1"/>
</dbReference>
<dbReference type="SUPFAM" id="SSF51246">
    <property type="entry name" value="Rudiment single hybrid motif"/>
    <property type="match status" value="1"/>
</dbReference>
<dbReference type="SUPFAM" id="SSF56042">
    <property type="entry name" value="PurM C-terminal domain-like"/>
    <property type="match status" value="1"/>
</dbReference>
<dbReference type="FunCoup" id="A0A0D1D1Z6">
    <property type="interactions" value="576"/>
</dbReference>
<dbReference type="InterPro" id="IPR011761">
    <property type="entry name" value="ATP-grasp"/>
</dbReference>
<dbReference type="InterPro" id="IPR036921">
    <property type="entry name" value="PurM-like_N_sf"/>
</dbReference>
<dbReference type="UniPathway" id="UPA00074">
    <property type="reaction ID" value="UER00125"/>
</dbReference>
<dbReference type="RefSeq" id="XP_011386579.1">
    <property type="nucleotide sequence ID" value="XM_011388277.1"/>
</dbReference>
<evidence type="ECO:0000256" key="24">
    <source>
        <dbReference type="PROSITE-ProRule" id="PRU00409"/>
    </source>
</evidence>
<dbReference type="GeneID" id="23562012"/>
<dbReference type="Pfam" id="PF00586">
    <property type="entry name" value="AIRS"/>
    <property type="match status" value="1"/>
</dbReference>
<evidence type="ECO:0000256" key="11">
    <source>
        <dbReference type="ARBA" id="ARBA00022723"/>
    </source>
</evidence>
<dbReference type="EC" id="6.3.3.1" evidence="6"/>
<dbReference type="Gene3D" id="3.40.50.20">
    <property type="match status" value="1"/>
</dbReference>
<dbReference type="InterPro" id="IPR036676">
    <property type="entry name" value="PurM-like_C_sf"/>
</dbReference>
<feature type="domain" description="ATP-grasp" evidence="25">
    <location>
        <begin position="144"/>
        <end position="358"/>
    </location>
</feature>
<dbReference type="HAMAP" id="MF_00138">
    <property type="entry name" value="GARS"/>
    <property type="match status" value="1"/>
</dbReference>
<evidence type="ECO:0000313" key="27">
    <source>
        <dbReference type="Proteomes" id="UP000000561"/>
    </source>
</evidence>
<dbReference type="AlphaFoldDB" id="A0A0D1D1Z6"/>
<dbReference type="FunFam" id="3.90.600.10:FF:000001">
    <property type="entry name" value="Trifunctional purine biosynthetic protein adenosine-3"/>
    <property type="match status" value="1"/>
</dbReference>
<dbReference type="SUPFAM" id="SSF55326">
    <property type="entry name" value="PurM N-terminal domain-like"/>
    <property type="match status" value="1"/>
</dbReference>
<dbReference type="InterPro" id="IPR013815">
    <property type="entry name" value="ATP_grasp_subdomain_1"/>
</dbReference>
<evidence type="ECO:0000256" key="7">
    <source>
        <dbReference type="ARBA" id="ARBA00013255"/>
    </source>
</evidence>
<evidence type="ECO:0000256" key="1">
    <source>
        <dbReference type="ARBA" id="ARBA00004496"/>
    </source>
</evidence>
<dbReference type="EMBL" id="CM003140">
    <property type="protein sequence ID" value="KIS72413.1"/>
    <property type="molecule type" value="Genomic_DNA"/>
</dbReference>
<sequence length="830" mass="87316">MHVQQEPAHKRAKMASSTLNIPFESMLPSPAPLRVLILGSGGREHAIANHFLRSPRVEHVFCAPGNGGTASLGPKCTNIDSPKASGDFSQITAWAVQNDINLCFPGPEQPLVDGVELAFRKVGIPVFGPSPVAAQMEGSKTFAKAFMHKYNIPTAAFQSFDATQVQECLAYIQELGGAQHVVLKASGLAAGKGVLLPESDQEARVGVEDILVNKVFGDAGSSLLIEQRLVGPELSVLAFSDGYTITALPGCQDHKRIGEGDTGPNTGGMGAYTPAPEGLVDDLPARIRKEVLVPTIDGMRAEGYPFVGMLFVGLMLTADGPKVLEYNVRFGDPETEAVLELLDESQTSLADIVLACVQRRLDSVKPVVRNQHAVSIVLASQGYPGKYPTGVPITIGPVPQNVTVYHAGTKIDATGTLVTAGGRVIAVSAFGNTLQEAVELAYKGVDAVQFEGKTFRRDIAHRALKPAAGKSTGVGLTYAAAGVDIDAGNSLVEAIKPLAKSTRRPGCDASLGGFGGTFDLKAIGMRDPVLVSGTDGVGTKLRVALDMGKHDTVGIDLVAMSVNDLLVQGAAPLYFLDYFACSKLSVPVATSVISGIAEGCRQAKCGLIGGETAEMPGMYDGDDYDLAGFAVGAVEREALLPLLDQLKAGDVLVGLHSSGVHSNGFSLVRKILARSGLSLSAPCPWSAEKDGSVPAATLGDALIAPTRIYVEALTPLFAEPHGLLALSHITGGGFTENIPRILSPGKGVEIDLASWQRPALFDWLQATGNVEPEEMARTFNNGIGMVLIVQEAQKERILSLLSQAGERPVVMGRVIDGEGVHYINLQSWSL</sequence>
<dbReference type="GO" id="GO:0006164">
    <property type="term" value="P:purine nucleotide biosynthetic process"/>
    <property type="evidence" value="ECO:0000318"/>
    <property type="project" value="GO_Central"/>
</dbReference>
<evidence type="ECO:0000256" key="10">
    <source>
        <dbReference type="ARBA" id="ARBA00022598"/>
    </source>
</evidence>
<name>A0A0D1D1Z6_MYCMD</name>
<dbReference type="PANTHER" id="PTHR10520:SF12">
    <property type="entry name" value="TRIFUNCTIONAL PURINE BIOSYNTHETIC PROTEIN ADENOSINE-3"/>
    <property type="match status" value="1"/>
</dbReference>
<dbReference type="PROSITE" id="PS00184">
    <property type="entry name" value="GARS"/>
    <property type="match status" value="1"/>
</dbReference>
<comment type="similarity">
    <text evidence="4">In the N-terminal section; belongs to the GARS family.</text>
</comment>
<dbReference type="Gene3D" id="3.30.1490.20">
    <property type="entry name" value="ATP-grasp fold, A domain"/>
    <property type="match status" value="1"/>
</dbReference>
<dbReference type="GO" id="GO:0004641">
    <property type="term" value="F:phosphoribosylformylglycinamidine cyclo-ligase activity"/>
    <property type="evidence" value="ECO:0000318"/>
    <property type="project" value="GO_Central"/>
</dbReference>
<dbReference type="InterPro" id="IPR010918">
    <property type="entry name" value="PurM-like_C_dom"/>
</dbReference>
<evidence type="ECO:0000259" key="25">
    <source>
        <dbReference type="PROSITE" id="PS50975"/>
    </source>
</evidence>
<dbReference type="InterPro" id="IPR004733">
    <property type="entry name" value="PurM_cligase"/>
</dbReference>
<comment type="function">
    <text evidence="17">Catalyzes the second and fifth step in the 'de novo' purine biosynthesis pathway; contains phosphoribosylamine--glycine ligase (GARS) and phosphoribosylformylglycinamidine cyclo-ligase (AIRS) activities.</text>
</comment>
<gene>
    <name evidence="26" type="ORF">UMAG_00812</name>
</gene>
<evidence type="ECO:0000256" key="23">
    <source>
        <dbReference type="ARBA" id="ARBA00049057"/>
    </source>
</evidence>
<comment type="pathway">
    <text evidence="2">Purine metabolism; IMP biosynthesis via de novo pathway; 5-amino-1-(5-phospho-D-ribosyl)imidazole from N(2)-formyl-N(1)-(5-phospho-D-ribosyl)glycinamide: step 2/2.</text>
</comment>
<dbReference type="Proteomes" id="UP000000561">
    <property type="component" value="Chromosome 1"/>
</dbReference>
<dbReference type="SUPFAM" id="SSF56059">
    <property type="entry name" value="Glutathione synthetase ATP-binding domain-like"/>
    <property type="match status" value="1"/>
</dbReference>
<dbReference type="FunFam" id="3.30.1330.10:FF:000001">
    <property type="entry name" value="Phosphoribosylformylglycinamidine cyclo-ligase"/>
    <property type="match status" value="1"/>
</dbReference>
<keyword evidence="11" id="KW-0479">Metal-binding</keyword>
<evidence type="ECO:0000256" key="16">
    <source>
        <dbReference type="ARBA" id="ARBA00023268"/>
    </source>
</evidence>
<dbReference type="Gene3D" id="3.90.600.10">
    <property type="entry name" value="Phosphoribosylglycinamide synthetase, C-terminal domain"/>
    <property type="match status" value="1"/>
</dbReference>
<comment type="similarity">
    <text evidence="5">Belongs to the AIR synthase family.</text>
</comment>
<evidence type="ECO:0000256" key="6">
    <source>
        <dbReference type="ARBA" id="ARBA00013047"/>
    </source>
</evidence>
<evidence type="ECO:0000256" key="14">
    <source>
        <dbReference type="ARBA" id="ARBA00022840"/>
    </source>
</evidence>
<keyword evidence="15" id="KW-0464">Manganese</keyword>
<dbReference type="InterPro" id="IPR020559">
    <property type="entry name" value="PRibGlycinamide_synth_CS"/>
</dbReference>
<accession>A0A0D1D1Z6</accession>
<dbReference type="InterPro" id="IPR020562">
    <property type="entry name" value="PRibGlycinamide_synth_N"/>
</dbReference>
<dbReference type="Pfam" id="PF01071">
    <property type="entry name" value="GARS_A"/>
    <property type="match status" value="1"/>
</dbReference>
<dbReference type="HAMAP" id="MF_00741">
    <property type="entry name" value="AIRS"/>
    <property type="match status" value="1"/>
</dbReference>
<evidence type="ECO:0000256" key="19">
    <source>
        <dbReference type="ARBA" id="ARBA00031908"/>
    </source>
</evidence>
<dbReference type="Pfam" id="PF02844">
    <property type="entry name" value="GARS_N"/>
    <property type="match status" value="1"/>
</dbReference>
<dbReference type="NCBIfam" id="TIGR00877">
    <property type="entry name" value="purD"/>
    <property type="match status" value="1"/>
</dbReference>
<dbReference type="InterPro" id="IPR011054">
    <property type="entry name" value="Rudment_hybrid_motif"/>
</dbReference>
<evidence type="ECO:0000256" key="2">
    <source>
        <dbReference type="ARBA" id="ARBA00004686"/>
    </source>
</evidence>
<dbReference type="Gene3D" id="3.90.650.10">
    <property type="entry name" value="PurM-like C-terminal domain"/>
    <property type="match status" value="1"/>
</dbReference>
<dbReference type="STRING" id="237631.A0A0D1D1Z6"/>
<dbReference type="InParanoid" id="A0A0D1D1Z6"/>
<dbReference type="OrthoDB" id="2018833at2759"/>
<dbReference type="GO" id="GO:0004637">
    <property type="term" value="F:phosphoribosylamine-glycine ligase activity"/>
    <property type="evidence" value="ECO:0000318"/>
    <property type="project" value="GO_Central"/>
</dbReference>
<keyword evidence="10" id="KW-0436">Ligase</keyword>
<dbReference type="SMART" id="SM01209">
    <property type="entry name" value="GARS_A"/>
    <property type="match status" value="1"/>
</dbReference>
<dbReference type="InterPro" id="IPR016185">
    <property type="entry name" value="PreATP-grasp_dom_sf"/>
</dbReference>
<dbReference type="VEuPathDB" id="FungiDB:UMAG_00812"/>
<evidence type="ECO:0000256" key="15">
    <source>
        <dbReference type="ARBA" id="ARBA00023211"/>
    </source>
</evidence>
<dbReference type="PROSITE" id="PS50975">
    <property type="entry name" value="ATP_GRASP"/>
    <property type="match status" value="1"/>
</dbReference>
<organism evidence="26 27">
    <name type="scientific">Mycosarcoma maydis</name>
    <name type="common">Corn smut fungus</name>
    <name type="synonym">Ustilago maydis</name>
    <dbReference type="NCBI Taxonomy" id="5270"/>
    <lineage>
        <taxon>Eukaryota</taxon>
        <taxon>Fungi</taxon>
        <taxon>Dikarya</taxon>
        <taxon>Basidiomycota</taxon>
        <taxon>Ustilaginomycotina</taxon>
        <taxon>Ustilaginomycetes</taxon>
        <taxon>Ustilaginales</taxon>
        <taxon>Ustilaginaceae</taxon>
        <taxon>Mycosarcoma</taxon>
    </lineage>
</organism>
<keyword evidence="9" id="KW-0963">Cytoplasm</keyword>
<dbReference type="FunFam" id="3.90.650.10:FF:000011">
    <property type="entry name" value="Phosphoribosylformylglycinamidine cyclo-ligase"/>
    <property type="match status" value="1"/>
</dbReference>
<reference evidence="26 27" key="1">
    <citation type="journal article" date="2006" name="Nature">
        <title>Insights from the genome of the biotrophic fungal plant pathogen Ustilago maydis.</title>
        <authorList>
            <person name="Kamper J."/>
            <person name="Kahmann R."/>
            <person name="Bolker M."/>
            <person name="Ma L.J."/>
            <person name="Brefort T."/>
            <person name="Saville B.J."/>
            <person name="Banuett F."/>
            <person name="Kronstad J.W."/>
            <person name="Gold S.E."/>
            <person name="Muller O."/>
            <person name="Perlin M.H."/>
            <person name="Wosten H.A."/>
            <person name="de Vries R."/>
            <person name="Ruiz-Herrera J."/>
            <person name="Reynaga-Pena C.G."/>
            <person name="Snetselaar K."/>
            <person name="McCann M."/>
            <person name="Perez-Martin J."/>
            <person name="Feldbrugge M."/>
            <person name="Basse C.W."/>
            <person name="Steinberg G."/>
            <person name="Ibeas J.I."/>
            <person name="Holloman W."/>
            <person name="Guzman P."/>
            <person name="Farman M."/>
            <person name="Stajich J.E."/>
            <person name="Sentandreu R."/>
            <person name="Gonzalez-Prieto J.M."/>
            <person name="Kennell J.C."/>
            <person name="Molina L."/>
            <person name="Schirawski J."/>
            <person name="Mendoza-Mendoza A."/>
            <person name="Greilinger D."/>
            <person name="Munch K."/>
            <person name="Rossel N."/>
            <person name="Scherer M."/>
            <person name="Vranes M."/>
            <person name="Ladendorf O."/>
            <person name="Vincon V."/>
            <person name="Fuchs U."/>
            <person name="Sandrock B."/>
            <person name="Meng S."/>
            <person name="Ho E.C."/>
            <person name="Cahill M.J."/>
            <person name="Boyce K.J."/>
            <person name="Klose J."/>
            <person name="Klosterman S.J."/>
            <person name="Deelstra H.J."/>
            <person name="Ortiz-Castellanos L."/>
            <person name="Li W."/>
            <person name="Sanchez-Alonso P."/>
            <person name="Schreier P.H."/>
            <person name="Hauser-Hahn I."/>
            <person name="Vaupel M."/>
            <person name="Koopmann E."/>
            <person name="Friedrich G."/>
            <person name="Voss H."/>
            <person name="Schluter T."/>
            <person name="Margolis J."/>
            <person name="Platt D."/>
            <person name="Swimmer C."/>
            <person name="Gnirke A."/>
            <person name="Chen F."/>
            <person name="Vysotskaia V."/>
            <person name="Mannhaupt G."/>
            <person name="Guldener U."/>
            <person name="Munsterkotter M."/>
            <person name="Haase D."/>
            <person name="Oesterheld M."/>
            <person name="Mewes H.W."/>
            <person name="Mauceli E.W."/>
            <person name="DeCaprio D."/>
            <person name="Wade C.M."/>
            <person name="Butler J."/>
            <person name="Young S."/>
            <person name="Jaffe D.B."/>
            <person name="Calvo S."/>
            <person name="Nusbaum C."/>
            <person name="Galagan J."/>
            <person name="Birren B.W."/>
        </authorList>
    </citation>
    <scope>NUCLEOTIDE SEQUENCE [LARGE SCALE GENOMIC DNA]</scope>
    <source>
        <strain evidence="27">DSM 14603 / FGSC 9021 / UM521</strain>
    </source>
</reference>
<comment type="subcellular location">
    <subcellularLocation>
        <location evidence="1">Cytoplasm</location>
    </subcellularLocation>
</comment>
<dbReference type="GO" id="GO:0005829">
    <property type="term" value="C:cytosol"/>
    <property type="evidence" value="ECO:0000318"/>
    <property type="project" value="GO_Central"/>
</dbReference>